<dbReference type="PANTHER" id="PTHR43651:SF4">
    <property type="entry name" value="1,4-ALPHA-GLUCAN-BRANCHING ENZYME 3, CHLOROPLASTIC_AMYLOPLASTIC"/>
    <property type="match status" value="1"/>
</dbReference>
<evidence type="ECO:0000313" key="6">
    <source>
        <dbReference type="Proteomes" id="UP000186817"/>
    </source>
</evidence>
<dbReference type="GO" id="GO:0004553">
    <property type="term" value="F:hydrolase activity, hydrolyzing O-glycosyl compounds"/>
    <property type="evidence" value="ECO:0007669"/>
    <property type="project" value="InterPro"/>
</dbReference>
<dbReference type="Gene3D" id="1.10.510.10">
    <property type="entry name" value="Transferase(Phosphotransferase) domain 1"/>
    <property type="match status" value="1"/>
</dbReference>
<dbReference type="SMART" id="SM00220">
    <property type="entry name" value="S_TKc"/>
    <property type="match status" value="1"/>
</dbReference>
<keyword evidence="1" id="KW-0175">Coiled coil</keyword>
<dbReference type="Gene3D" id="3.90.228.10">
    <property type="match status" value="1"/>
</dbReference>
<dbReference type="EMBL" id="LSRX01001881">
    <property type="protein sequence ID" value="OLP76940.1"/>
    <property type="molecule type" value="Genomic_DNA"/>
</dbReference>
<dbReference type="InterPro" id="IPR013783">
    <property type="entry name" value="Ig-like_fold"/>
</dbReference>
<evidence type="ECO:0000256" key="3">
    <source>
        <dbReference type="SAM" id="Phobius"/>
    </source>
</evidence>
<feature type="region of interest" description="Disordered" evidence="2">
    <location>
        <begin position="886"/>
        <end position="905"/>
    </location>
</feature>
<feature type="transmembrane region" description="Helical" evidence="3">
    <location>
        <begin position="1192"/>
        <end position="1210"/>
    </location>
</feature>
<proteinExistence type="predicted"/>
<dbReference type="InterPro" id="IPR004193">
    <property type="entry name" value="Glyco_hydro_13_N"/>
</dbReference>
<dbReference type="PANTHER" id="PTHR43651">
    <property type="entry name" value="1,4-ALPHA-GLUCAN-BRANCHING ENZYME"/>
    <property type="match status" value="1"/>
</dbReference>
<feature type="region of interest" description="Disordered" evidence="2">
    <location>
        <begin position="255"/>
        <end position="302"/>
    </location>
</feature>
<dbReference type="Gene3D" id="2.60.40.10">
    <property type="entry name" value="Immunoglobulins"/>
    <property type="match status" value="1"/>
</dbReference>
<evidence type="ECO:0000259" key="4">
    <source>
        <dbReference type="PROSITE" id="PS50011"/>
    </source>
</evidence>
<protein>
    <submittedName>
        <fullName evidence="5">1,4-alpha-glucan-branching enzyme 2-1, chloroplastic/amyloplastic</fullName>
    </submittedName>
</protein>
<accession>A0A1Q9C204</accession>
<dbReference type="PROSITE" id="PS00108">
    <property type="entry name" value="PROTEIN_KINASE_ST"/>
    <property type="match status" value="1"/>
</dbReference>
<dbReference type="Pfam" id="PF07727">
    <property type="entry name" value="RVT_2"/>
    <property type="match status" value="1"/>
</dbReference>
<sequence>MMQTYVQAPSDPRRQWLEEYIQGSLMSHRKMYDSEEWCSPPQIEIIRISEVFNPIVNNAAGEGFDPRLGGINTGAAFGIGCYFTTVASKADAYTERWEEWEGRPNCEIPADLRCLLVARVALGEISELRDADASLRRPPCSTADVRCDSVLGVPRARGGCVDYDEFVIYKQAQATPQFIVDYKHIDCCSPKRPLDSRPPCSAVVLALALRAAVRAQCGSPSERTLSGSGRRGCAVVRVESGAMGCAQGVVSNPVQPAAMEPNKPIEPVHQHSETSLSQPSGSLKQSSTPLERKVSSDGSPIVMGKYKMSMTKQDLMGEGTSSICRKGVCMETGTEVAIKVYKALKETHKGEDVRLQKFRRQISVLKMLQEPFGTVSDETLWHPQLAATKPSKLFMSLLDYSKDKSGTPAPDPTDGVMYVITELAQYSLKDYLALRRDQGKSLSRGAVKNISKAIILVVAGLHAKGLVHLDLKPENLMMFNGRLKLIDVDGCVPCGSEVSIQDSSISFSPCYCAPEWARFLIEETESKITVRPHLDVWSVGMTICELATLDAVLKPMYANFLRNGHSHREAGFLFMDWLGSIAKAPIPKSIERFDPAFHQMLIGSLLVCDHTKRKTLAQCLSDSYLESDKEKVAKDASAVEHSHSEAPPLPVHEKVDRTTRNRIEDTSSKAPLYKGTLWKLNTDGNPQDPTHWLKRDMWIWEQIGFKGLTMKTDSRSEGTDKSTWADLGTKAPSMACLFASFCVATGQPKERKLECEDVRPLPLEEVPDEFTELLDSTPNGKWTIMDDGVEYTGGSGEGKEKVRVEAQPEEPTEQDSVGVPYPIVQLDFMFLQGEQIEEVLDMLATDLSVSNGGRVSQEDDVFHWDEHEDLTAVEGEDIEYEDLVEEEMEDAPNEQGESPPEVSPEELDSMDQEAAVEELNRLSKIGVIEEFAESGASGSEKRMDLREVYDWRFRDGKWRRRCRIVAREYRAGATSTAETFSPTASNAAARLVLILHLLNPTWVILVLDIKDARAETEGAPSRLNGQEDNDEIPPEESHVVEAILIGRLCEFLTGIGCLKHVDVRLCQLQDWVRENTISIGTVKTVLNVADLNTKKLTYARRAFLMYFLSQVEYSEGGEITHTGVDEYEKYEQEKKLKEYVNSSQVKDLIRLIQVFSVIKPAAAVWIKGEEPYAQQPESTAAMEEAKYSRTEVAMLVTVLLLVIPYVWNVARRIHKEWTRLMMVGKVRINSSSRNYIFHRTTCRYVQGEARNGYFIHLDQDVAVERGYRPCYVCFPEAKKAQKQGRLDEDDSEWELTGSESTENEGCSKMCSWKYTEDLWRGQYDKVIDQQDKQERQESAVEQPLRVRQIPQKRVLKVFLILYIIVAFNGSLCYFSIKENKRLVLVDGSKLTGAKVTPLVGAAREYAFRLQCYTHDEHEKDVNMCFSAESPEEYTKWTGLLMHTANMDGAIQTMRLGGDVAAEIKQFRLNVKNRRMKVGEDKKDQFAPVFKAKFRKTEGGIESFAEGYKIFGFQRHEAEKKWSFSEWLPAARKVFLVGEFNAWEKTYPMTRCEYGRWTIDLPDHDDGRWLVPHRSQIRLRIESESGTFDRVPAWTKFAEDTALHVYNAVMWEPPPAERYIMRHARPRRPKTLKIYEAHVGTAGEDAKAPHTYLEFKAVLPKIKSLGYNTVQFLAVAEHSDYASAGRQVTSFFAPSSRFGTPEEFKELVDTAHAHGLTVLMSLVHCQLSPHELDGIASMDGTDCYRHAGSKGWQESWAAALFDYSKYEVLRFLLSNLRWWIEEYGIDGFCFAGITSMLYHSHGIGKSFTNSKEHFGWDSDLELRSQPAPRALRQRALASLLQHQQRRLFQCQYRRIRSFRFRRVCDRRLPEMSLLLARVARIRTMLPKRRRERFNLLDHRLLLPGQSAGKKDLQGDFPIADEPASSSSGPAVPGLPVTEGEFPIQQTPLPEPTQEPPVPNDDGDSDDTDATVDYREDSLLALAAGDHDVLIRLPPDFQVDPSFVPLDGDGFASWLTKQDKVKAGTVTPAMQQKYVKEIRAAKLEEFKSYLDNDAIRLIDRRKLGRDVNFLTGRWVLTVKVDKNGFFSKLKARWVCRGFQDKFAWDQQTDSPTATRYGFRLVAQCAAHHYWDLFHLDLKTAFLQGEHYNLSSRSVVVQLPPDIGLPPWMVGLCLRPVYGLNDAPRRWWNRLDKFLRSVGLEPTRADRCTYVAYDGIEGKKDKSYLSSGSFSLEKEPEPEPSGHLKDLALHAMSCYAYDEESRSTSDRAEVRSYMSCQDIAQCFNTETKKMVDYAWRPVTDGKLLGFLGSIACKKRGWFPYENGHALVSHRAKALRGPDPTYKVKDYPYRVSMILRKGTWWIVERAHDLRQENKPCYLEEEAEVLVSLFLPEKASYKVESLSELSPELVDQLLEHFVDPVHGSPSKGRKTVGVMSLHVDDLIISGTEKFLTWFLKKIREHFTVGHEDKNDLTFTGQRVCWVNDAQGNKKYISIDQKLCVSELEEIVIPKHLKDGDACDKALHTSYRSLLGSINWLQSRTQFQACYQFSRLASASAAPTARAHAARSSEPRTFRGSSSSEEVPMGFVQKYWTPNIGCNIRISLATGIPEYDEYVKSISWVNRSGLRHCVGDDSVAYFGSQTRQYPKAIWPQMVKLRPDSVPLYPGHEEVSAYFPFGETAVTDLIEGQLAFLHHVRTYEEAHPGTRFLQRNLCWKFEFLNCCIGSLPKEQLGEISSGINEVVQLCGSPNSWAVKNSKAMSRALRHAPGLKLGKYLEASLEQLDKFTSLKPFNWEPRKFFSFLMANSKGRFQTWIAPVACSFKRFLDWDFVGEKLTLARARELGYIFHAAENANYESIKSDGLLIRATRKGWQRHRVAIHLTYAGGTESPGPGTVIRYGANVFYAKLDIDTFFNHGHDLFLTDNGVVLCYEDIAPMYLTFHYRPPHEQDPGGLKHEEKQRAAGVSSSFEEETPSAAADSSEATGGSPSGEVPARRVQQKAMPKKKAKAKASTDAESATGGSPSGEVPVVDEAALRRLIREDELREEAARRPTTSEGTARYAYEAGDTVHGRVDATRLQQEEELRDIIQKARYNPWHFFHHGLLHRKDQSGNKMYAPYRNPLVKITPFSSLPTDMRKLLGSEYNWASWLCHPLSGYGVHFFLKGFELGKMQGNMLLELSFKGKGNDPSTILSDLQHAEHREFDPLYADIGFRYPEDSDSRAKRPKSDDPDYATKLALHNAFCLERDVWTELKAVRADFSTVVSAVSQAYGPDFFSYVQNYWENLHIRRLYKINILLGVIPCMIPHSRKAHADLISYEALRAKRAREVRRSKSWMFPWSKLVALLTLLQRTLPLERWLGWKRQNQSQIPRHLWKLMMCQWTPMHQEALPLERYLVQTEESDKTWFPPVLHPDDPTRPEPTSAEHAGYPGSSSFGEAPIPEMNFSADAANDHDNFYEQGIWGKTKTRVDPGAFEAEAKATAEAEEKNETAFEQYSGEKEKETLSDTVDFMHFHEAYHLKERMSPLMKLSEQIHGYSKCGLYHDDIRLDKINGFKVQHMYFRKEAPHHPHMKFNFAEEDLMESVCQSEPIYDRRSTKMNVVFRAGDYRSTLDDKEMARASTAREEALELNQKLLDRLRELNQNRRSASREELMNAMLHYFLAVGVDDDELGDLFPERMPKPIGPAEEGPVPIYNSRSKYTALVLNLGSLARNRKRSAHVFLLREAGELNDRELDFLHRRGWETQRNPNGELLVGCRTNCQGSSMTMLAGSTLVGVAHSHLPLTYMIVDLKQGKTLPHGSQGSGTMRDQVPGASLTAPLTRAGMNSMRVCVFHLSSHVASGQVSLPHEAPASMFIDCLFYQVDFIGGDPNMALYRYSGTKQGSMDIQGGMYQSIITYFLDGWKQSPRCMPFCIPRAQHCSANSLLLLKQYEDALGGRPYKDCPKIDWNTFPGLDPMVATVLEWGHSMTDDQWTEFPEDTKEFKLSVSEWLLNSTSANYLLNDRDYDSAAGAHCSVRGSKGVSS</sequence>
<reference evidence="5 6" key="1">
    <citation type="submission" date="2016-02" db="EMBL/GenBank/DDBJ databases">
        <title>Genome analysis of coral dinoflagellate symbionts highlights evolutionary adaptations to a symbiotic lifestyle.</title>
        <authorList>
            <person name="Aranda M."/>
            <person name="Li Y."/>
            <person name="Liew Y.J."/>
            <person name="Baumgarten S."/>
            <person name="Simakov O."/>
            <person name="Wilson M."/>
            <person name="Piel J."/>
            <person name="Ashoor H."/>
            <person name="Bougouffa S."/>
            <person name="Bajic V.B."/>
            <person name="Ryu T."/>
            <person name="Ravasi T."/>
            <person name="Bayer T."/>
            <person name="Micklem G."/>
            <person name="Kim H."/>
            <person name="Bhak J."/>
            <person name="Lajeunesse T.C."/>
            <person name="Voolstra C.R."/>
        </authorList>
    </citation>
    <scope>NUCLEOTIDE SEQUENCE [LARGE SCALE GENOMIC DNA]</scope>
    <source>
        <strain evidence="5 6">CCMP2467</strain>
    </source>
</reference>
<dbReference type="InterPro" id="IPR013103">
    <property type="entry name" value="RVT_2"/>
</dbReference>
<feature type="compositionally biased region" description="Basic and acidic residues" evidence="2">
    <location>
        <begin position="651"/>
        <end position="666"/>
    </location>
</feature>
<feature type="compositionally biased region" description="Basic and acidic residues" evidence="2">
    <location>
        <begin position="2940"/>
        <end position="2953"/>
    </location>
</feature>
<feature type="region of interest" description="Disordered" evidence="2">
    <location>
        <begin position="3395"/>
        <end position="3420"/>
    </location>
</feature>
<dbReference type="GO" id="GO:0005975">
    <property type="term" value="P:carbohydrate metabolic process"/>
    <property type="evidence" value="ECO:0007669"/>
    <property type="project" value="InterPro"/>
</dbReference>
<dbReference type="InterPro" id="IPR014756">
    <property type="entry name" value="Ig_E-set"/>
</dbReference>
<keyword evidence="3" id="KW-1133">Transmembrane helix</keyword>
<dbReference type="GO" id="GO:0005737">
    <property type="term" value="C:cytoplasm"/>
    <property type="evidence" value="ECO:0007669"/>
    <property type="project" value="TreeGrafter"/>
</dbReference>
<keyword evidence="3" id="KW-0472">Membrane</keyword>
<dbReference type="GO" id="GO:0003950">
    <property type="term" value="F:NAD+ poly-ADP-ribosyltransferase activity"/>
    <property type="evidence" value="ECO:0007669"/>
    <property type="project" value="InterPro"/>
</dbReference>
<dbReference type="GO" id="GO:0004672">
    <property type="term" value="F:protein kinase activity"/>
    <property type="evidence" value="ECO:0007669"/>
    <property type="project" value="InterPro"/>
</dbReference>
<dbReference type="SUPFAM" id="SSF57884">
    <property type="entry name" value="Ada DNA repair protein, N-terminal domain (N-Ada 10)"/>
    <property type="match status" value="1"/>
</dbReference>
<dbReference type="PROSITE" id="PS50011">
    <property type="entry name" value="PROTEIN_KINASE_DOM"/>
    <property type="match status" value="1"/>
</dbReference>
<dbReference type="Gene3D" id="3.40.10.10">
    <property type="entry name" value="DNA Methylphosphotriester Repair Domain"/>
    <property type="match status" value="1"/>
</dbReference>
<dbReference type="SUPFAM" id="SSF81296">
    <property type="entry name" value="E set domains"/>
    <property type="match status" value="1"/>
</dbReference>
<dbReference type="Gene3D" id="3.30.200.20">
    <property type="entry name" value="Phosphorylase Kinase, domain 1"/>
    <property type="match status" value="1"/>
</dbReference>
<evidence type="ECO:0000256" key="1">
    <source>
        <dbReference type="SAM" id="Coils"/>
    </source>
</evidence>
<feature type="compositionally biased region" description="Polar residues" evidence="2">
    <location>
        <begin position="273"/>
        <end position="289"/>
    </location>
</feature>
<organism evidence="5 6">
    <name type="scientific">Symbiodinium microadriaticum</name>
    <name type="common">Dinoflagellate</name>
    <name type="synonym">Zooxanthella microadriatica</name>
    <dbReference type="NCBI Taxonomy" id="2951"/>
    <lineage>
        <taxon>Eukaryota</taxon>
        <taxon>Sar</taxon>
        <taxon>Alveolata</taxon>
        <taxon>Dinophyceae</taxon>
        <taxon>Suessiales</taxon>
        <taxon>Symbiodiniaceae</taxon>
        <taxon>Symbiodinium</taxon>
    </lineage>
</organism>
<evidence type="ECO:0000256" key="2">
    <source>
        <dbReference type="SAM" id="MobiDB-lite"/>
    </source>
</evidence>
<dbReference type="Proteomes" id="UP000186817">
    <property type="component" value="Unassembled WGS sequence"/>
</dbReference>
<dbReference type="Gene3D" id="3.20.20.80">
    <property type="entry name" value="Glycosidases"/>
    <property type="match status" value="1"/>
</dbReference>
<comment type="caution">
    <text evidence="5">The sequence shown here is derived from an EMBL/GenBank/DDBJ whole genome shotgun (WGS) entry which is preliminary data.</text>
</comment>
<dbReference type="GO" id="GO:0003844">
    <property type="term" value="F:1,4-alpha-glucan branching enzyme activity"/>
    <property type="evidence" value="ECO:0007669"/>
    <property type="project" value="TreeGrafter"/>
</dbReference>
<name>A0A1Q9C204_SYMMI</name>
<dbReference type="InterPro" id="IPR000719">
    <property type="entry name" value="Prot_kinase_dom"/>
</dbReference>
<feature type="compositionally biased region" description="Acidic residues" evidence="2">
    <location>
        <begin position="1959"/>
        <end position="1968"/>
    </location>
</feature>
<evidence type="ECO:0000313" key="5">
    <source>
        <dbReference type="EMBL" id="OLP76940.1"/>
    </source>
</evidence>
<feature type="region of interest" description="Disordered" evidence="2">
    <location>
        <begin position="2940"/>
        <end position="3022"/>
    </location>
</feature>
<dbReference type="InterPro" id="IPR008271">
    <property type="entry name" value="Ser/Thr_kinase_AS"/>
</dbReference>
<dbReference type="InterPro" id="IPR017853">
    <property type="entry name" value="GH"/>
</dbReference>
<feature type="domain" description="Protein kinase" evidence="4">
    <location>
        <begin position="310"/>
        <end position="625"/>
    </location>
</feature>
<dbReference type="InterPro" id="IPR011009">
    <property type="entry name" value="Kinase-like_dom_sf"/>
</dbReference>
<feature type="compositionally biased region" description="Low complexity" evidence="2">
    <location>
        <begin position="1921"/>
        <end position="1946"/>
    </location>
</feature>
<feature type="compositionally biased region" description="Pro residues" evidence="2">
    <location>
        <begin position="1947"/>
        <end position="1957"/>
    </location>
</feature>
<dbReference type="Pfam" id="PF02922">
    <property type="entry name" value="CBM_48"/>
    <property type="match status" value="1"/>
</dbReference>
<feature type="coiled-coil region" evidence="1">
    <location>
        <begin position="3612"/>
        <end position="3639"/>
    </location>
</feature>
<dbReference type="OrthoDB" id="406059at2759"/>
<keyword evidence="6" id="KW-1185">Reference proteome</keyword>
<dbReference type="SUPFAM" id="SSF51445">
    <property type="entry name" value="(Trans)glycosidases"/>
    <property type="match status" value="1"/>
</dbReference>
<keyword evidence="3" id="KW-0812">Transmembrane</keyword>
<dbReference type="InterPro" id="IPR012317">
    <property type="entry name" value="Poly(ADP-ribose)pol_cat_dom"/>
</dbReference>
<feature type="compositionally biased region" description="Basic and acidic residues" evidence="2">
    <location>
        <begin position="635"/>
        <end position="644"/>
    </location>
</feature>
<dbReference type="InterPro" id="IPR035451">
    <property type="entry name" value="Ada-like_dom_sf"/>
</dbReference>
<feature type="region of interest" description="Disordered" evidence="2">
    <location>
        <begin position="2555"/>
        <end position="2574"/>
    </location>
</feature>
<dbReference type="GO" id="GO:0005524">
    <property type="term" value="F:ATP binding"/>
    <property type="evidence" value="ECO:0007669"/>
    <property type="project" value="InterPro"/>
</dbReference>
<dbReference type="Pfam" id="PF00644">
    <property type="entry name" value="PARP"/>
    <property type="match status" value="1"/>
</dbReference>
<gene>
    <name evidence="5" type="primary">SBE2.1</name>
    <name evidence="5" type="ORF">AK812_SmicGene43062</name>
</gene>
<feature type="transmembrane region" description="Helical" evidence="3">
    <location>
        <begin position="1354"/>
        <end position="1376"/>
    </location>
</feature>
<dbReference type="SUPFAM" id="SSF56399">
    <property type="entry name" value="ADP-ribosylation"/>
    <property type="match status" value="2"/>
</dbReference>
<dbReference type="SUPFAM" id="SSF56112">
    <property type="entry name" value="Protein kinase-like (PK-like)"/>
    <property type="match status" value="1"/>
</dbReference>
<dbReference type="CDD" id="cd00180">
    <property type="entry name" value="PKc"/>
    <property type="match status" value="1"/>
</dbReference>
<feature type="region of interest" description="Disordered" evidence="2">
    <location>
        <begin position="1905"/>
        <end position="1968"/>
    </location>
</feature>
<feature type="region of interest" description="Disordered" evidence="2">
    <location>
        <begin position="635"/>
        <end position="666"/>
    </location>
</feature>
<dbReference type="Pfam" id="PF00069">
    <property type="entry name" value="Pkinase"/>
    <property type="match status" value="1"/>
</dbReference>
<feature type="region of interest" description="Disordered" evidence="2">
    <location>
        <begin position="3467"/>
        <end position="3489"/>
    </location>
</feature>